<comment type="caution">
    <text evidence="2">The sequence shown here is derived from an EMBL/GenBank/DDBJ whole genome shotgun (WGS) entry which is preliminary data.</text>
</comment>
<gene>
    <name evidence="2" type="ORF">HNQ46_001315</name>
</gene>
<evidence type="ECO:0000313" key="3">
    <source>
        <dbReference type="Proteomes" id="UP000522163"/>
    </source>
</evidence>
<organism evidence="2 3">
    <name type="scientific">Oribacterium sinus</name>
    <dbReference type="NCBI Taxonomy" id="237576"/>
    <lineage>
        <taxon>Bacteria</taxon>
        <taxon>Bacillati</taxon>
        <taxon>Bacillota</taxon>
        <taxon>Clostridia</taxon>
        <taxon>Lachnospirales</taxon>
        <taxon>Lachnospiraceae</taxon>
        <taxon>Oribacterium</taxon>
    </lineage>
</organism>
<dbReference type="PROSITE" id="PS51257">
    <property type="entry name" value="PROKAR_LIPOPROTEIN"/>
    <property type="match status" value="1"/>
</dbReference>
<keyword evidence="1" id="KW-1133">Transmembrane helix</keyword>
<accession>A0A7W9SH88</accession>
<evidence type="ECO:0000256" key="1">
    <source>
        <dbReference type="SAM" id="Phobius"/>
    </source>
</evidence>
<reference evidence="2 3" key="1">
    <citation type="submission" date="2020-08" db="EMBL/GenBank/DDBJ databases">
        <title>Genomic Encyclopedia of Type Strains, Phase IV (KMG-IV): sequencing the most valuable type-strain genomes for metagenomic binning, comparative biology and taxonomic classification.</title>
        <authorList>
            <person name="Goeker M."/>
        </authorList>
    </citation>
    <scope>NUCLEOTIDE SEQUENCE [LARGE SCALE GENOMIC DNA]</scope>
    <source>
        <strain evidence="2 3">DSM 17245</strain>
    </source>
</reference>
<name>A0A7W9SH88_9FIRM</name>
<feature type="transmembrane region" description="Helical" evidence="1">
    <location>
        <begin position="162"/>
        <end position="183"/>
    </location>
</feature>
<keyword evidence="1" id="KW-0472">Membrane</keyword>
<feature type="transmembrane region" description="Helical" evidence="1">
    <location>
        <begin position="206"/>
        <end position="232"/>
    </location>
</feature>
<protein>
    <recommendedName>
        <fullName evidence="4">Sporulation integral membrane protein YlbJ</fullName>
    </recommendedName>
</protein>
<dbReference type="Proteomes" id="UP000522163">
    <property type="component" value="Unassembled WGS sequence"/>
</dbReference>
<evidence type="ECO:0008006" key="4">
    <source>
        <dbReference type="Google" id="ProtNLM"/>
    </source>
</evidence>
<feature type="transmembrane region" description="Helical" evidence="1">
    <location>
        <begin position="244"/>
        <end position="262"/>
    </location>
</feature>
<feature type="transmembrane region" description="Helical" evidence="1">
    <location>
        <begin position="45"/>
        <end position="64"/>
    </location>
</feature>
<dbReference type="AlphaFoldDB" id="A0A7W9SH88"/>
<proteinExistence type="predicted"/>
<evidence type="ECO:0000313" key="2">
    <source>
        <dbReference type="EMBL" id="MBB6041335.1"/>
    </source>
</evidence>
<feature type="transmembrane region" description="Helical" evidence="1">
    <location>
        <begin position="351"/>
        <end position="371"/>
    </location>
</feature>
<dbReference type="EMBL" id="JACHHH010000006">
    <property type="protein sequence ID" value="MBB6041335.1"/>
    <property type="molecule type" value="Genomic_DNA"/>
</dbReference>
<feature type="transmembrane region" description="Helical" evidence="1">
    <location>
        <begin position="314"/>
        <end position="339"/>
    </location>
</feature>
<feature type="transmembrane region" description="Helical" evidence="1">
    <location>
        <begin position="85"/>
        <end position="110"/>
    </location>
</feature>
<keyword evidence="1" id="KW-0812">Transmembrane</keyword>
<sequence>MKIKSITIRKSKNIVLLIMAGLVLLSCLFQYPDFSFLKGFPVEKYFSMLSILLLSVYLMESQYLHHLVYKQLNRSKTRKGLSRRLIFFSFLFSTFFGDTLSLFVMIPITLDSLGKEKNCKYLLVHTLVLQVLAGEIGSFLFPYTSLSSLYLFLEYGYSFLSFLRISFIFFLFGGIFLLPYVLILKEEENDVFQGNFRESRLDTNSLLHFFVFSIFIFLSYLRILPILLLFPILSFYTLIFRRRIFLKLDGFLFLFLFLILLLKESTYHSALLSRLFGEWILAHETGRGFILSEIFTRLPAAVLLSSFSTKGRQLIVASILSTIHPLALNYSSIMAIVFLRKAKLVNLKLFLLHYLMVHGQMLIILLFLAFFTGNF</sequence>